<dbReference type="EMBL" id="CM016555">
    <property type="protein sequence ID" value="TKW22230.1"/>
    <property type="molecule type" value="Genomic_DNA"/>
</dbReference>
<dbReference type="AlphaFoldDB" id="A0A4U6UZR7"/>
<dbReference type="InterPro" id="IPR016177">
    <property type="entry name" value="DNA-bd_dom_sf"/>
</dbReference>
<evidence type="ECO:0000256" key="6">
    <source>
        <dbReference type="SAM" id="MobiDB-lite"/>
    </source>
</evidence>
<feature type="region of interest" description="Disordered" evidence="6">
    <location>
        <begin position="192"/>
        <end position="222"/>
    </location>
</feature>
<proteinExistence type="predicted"/>
<feature type="domain" description="AP2/ERF" evidence="7">
    <location>
        <begin position="35"/>
        <end position="91"/>
    </location>
</feature>
<dbReference type="InterPro" id="IPR036955">
    <property type="entry name" value="AP2/ERF_dom_sf"/>
</dbReference>
<evidence type="ECO:0000256" key="3">
    <source>
        <dbReference type="ARBA" id="ARBA00023125"/>
    </source>
</evidence>
<evidence type="ECO:0000313" key="9">
    <source>
        <dbReference type="Proteomes" id="UP000298652"/>
    </source>
</evidence>
<evidence type="ECO:0000256" key="2">
    <source>
        <dbReference type="ARBA" id="ARBA00023015"/>
    </source>
</evidence>
<evidence type="ECO:0000313" key="8">
    <source>
        <dbReference type="EMBL" id="TKW22230.1"/>
    </source>
</evidence>
<dbReference type="SMART" id="SM00380">
    <property type="entry name" value="AP2"/>
    <property type="match status" value="1"/>
</dbReference>
<keyword evidence="3" id="KW-0238">DNA-binding</keyword>
<keyword evidence="2" id="KW-0805">Transcription regulation</keyword>
<evidence type="ECO:0000259" key="7">
    <source>
        <dbReference type="PROSITE" id="PS51032"/>
    </source>
</evidence>
<dbReference type="PROSITE" id="PS51032">
    <property type="entry name" value="AP2_ERF"/>
    <property type="match status" value="1"/>
</dbReference>
<evidence type="ECO:0000256" key="5">
    <source>
        <dbReference type="ARBA" id="ARBA00023242"/>
    </source>
</evidence>
<dbReference type="GO" id="GO:0003700">
    <property type="term" value="F:DNA-binding transcription factor activity"/>
    <property type="evidence" value="ECO:0007669"/>
    <property type="project" value="InterPro"/>
</dbReference>
<dbReference type="SUPFAM" id="SSF54171">
    <property type="entry name" value="DNA-binding domain"/>
    <property type="match status" value="1"/>
</dbReference>
<reference evidence="8" key="1">
    <citation type="submission" date="2019-03" db="EMBL/GenBank/DDBJ databases">
        <title>WGS assembly of Setaria viridis.</title>
        <authorList>
            <person name="Huang P."/>
            <person name="Jenkins J."/>
            <person name="Grimwood J."/>
            <person name="Barry K."/>
            <person name="Healey A."/>
            <person name="Mamidi S."/>
            <person name="Sreedasyam A."/>
            <person name="Shu S."/>
            <person name="Feldman M."/>
            <person name="Wu J."/>
            <person name="Yu Y."/>
            <person name="Chen C."/>
            <person name="Johnson J."/>
            <person name="Rokhsar D."/>
            <person name="Baxter I."/>
            <person name="Schmutz J."/>
            <person name="Brutnell T."/>
            <person name="Kellogg E."/>
        </authorList>
    </citation>
    <scope>NUCLEOTIDE SEQUENCE [LARGE SCALE GENOMIC DNA]</scope>
</reference>
<keyword evidence="5" id="KW-0539">Nucleus</keyword>
<dbReference type="Gramene" id="TKW22230">
    <property type="protein sequence ID" value="TKW22230"/>
    <property type="gene ID" value="SEVIR_4G215900v2"/>
</dbReference>
<feature type="compositionally biased region" description="Low complexity" evidence="6">
    <location>
        <begin position="199"/>
        <end position="211"/>
    </location>
</feature>
<dbReference type="Gene3D" id="3.30.730.10">
    <property type="entry name" value="AP2/ERF domain"/>
    <property type="match status" value="1"/>
</dbReference>
<dbReference type="Proteomes" id="UP000298652">
    <property type="component" value="Chromosome 4"/>
</dbReference>
<protein>
    <recommendedName>
        <fullName evidence="7">AP2/ERF domain-containing protein</fullName>
    </recommendedName>
</protein>
<dbReference type="InterPro" id="IPR001471">
    <property type="entry name" value="AP2/ERF_dom"/>
</dbReference>
<dbReference type="GO" id="GO:0003677">
    <property type="term" value="F:DNA binding"/>
    <property type="evidence" value="ECO:0007669"/>
    <property type="project" value="UniProtKB-KW"/>
</dbReference>
<accession>A0A4U6UZR7</accession>
<evidence type="ECO:0000256" key="1">
    <source>
        <dbReference type="ARBA" id="ARBA00004123"/>
    </source>
</evidence>
<sequence>MPGPGRVVELARQAAAAARADGRAAREAAVQPATRYRGVQMRGRRYAATLWNPFLKKAIRLGSYGTAVEAAYAYDAAARSVLWRWARPNFPELSAAPAAREVSAADLARARRAAEPARQQQQAPWRQAPLIRCWVPAPAGAAAQHQERVAPPVFAFRREAAPQYMQLHYRPGSAATGGGLYAVAFVPGVPDLNDPVPDTSSSELSSTESGSAPAAPNRRELPHLPALAVEPDQSMEYVTTPSSGTPTTPARLIAISIATTACYPTPWIFL</sequence>
<dbReference type="GO" id="GO:0005634">
    <property type="term" value="C:nucleus"/>
    <property type="evidence" value="ECO:0007669"/>
    <property type="project" value="UniProtKB-SubCell"/>
</dbReference>
<dbReference type="PANTHER" id="PTHR31677:SF155">
    <property type="entry name" value="AP2_EREBP TRANSCRIPTION FACTOR SUPERFAMILY PROTEIN-RELATED"/>
    <property type="match status" value="1"/>
</dbReference>
<evidence type="ECO:0000256" key="4">
    <source>
        <dbReference type="ARBA" id="ARBA00023163"/>
    </source>
</evidence>
<comment type="subcellular location">
    <subcellularLocation>
        <location evidence="1">Nucleus</location>
    </subcellularLocation>
</comment>
<keyword evidence="9" id="KW-1185">Reference proteome</keyword>
<keyword evidence="4" id="KW-0804">Transcription</keyword>
<dbReference type="PANTHER" id="PTHR31677">
    <property type="entry name" value="AP2 DOMAIN CLASS TRANSCRIPTION FACTOR"/>
    <property type="match status" value="1"/>
</dbReference>
<organism evidence="8 9">
    <name type="scientific">Setaria viridis</name>
    <name type="common">Green bristlegrass</name>
    <name type="synonym">Setaria italica subsp. viridis</name>
    <dbReference type="NCBI Taxonomy" id="4556"/>
    <lineage>
        <taxon>Eukaryota</taxon>
        <taxon>Viridiplantae</taxon>
        <taxon>Streptophyta</taxon>
        <taxon>Embryophyta</taxon>
        <taxon>Tracheophyta</taxon>
        <taxon>Spermatophyta</taxon>
        <taxon>Magnoliopsida</taxon>
        <taxon>Liliopsida</taxon>
        <taxon>Poales</taxon>
        <taxon>Poaceae</taxon>
        <taxon>PACMAD clade</taxon>
        <taxon>Panicoideae</taxon>
        <taxon>Panicodae</taxon>
        <taxon>Paniceae</taxon>
        <taxon>Cenchrinae</taxon>
        <taxon>Setaria</taxon>
    </lineage>
</organism>
<gene>
    <name evidence="8" type="ORF">SEVIR_4G215900v2</name>
</gene>
<name>A0A4U6UZR7_SETVI</name>